<dbReference type="GO" id="GO:0043952">
    <property type="term" value="P:protein transport by the Sec complex"/>
    <property type="evidence" value="ECO:0007669"/>
    <property type="project" value="TreeGrafter"/>
</dbReference>
<dbReference type="GO" id="GO:0015450">
    <property type="term" value="F:protein-transporting ATPase activity"/>
    <property type="evidence" value="ECO:0007669"/>
    <property type="project" value="UniProtKB-UniRule"/>
</dbReference>
<evidence type="ECO:0000256" key="11">
    <source>
        <dbReference type="RuleBase" id="RU365087"/>
    </source>
</evidence>
<dbReference type="NCBIfam" id="TIGR00810">
    <property type="entry name" value="secG"/>
    <property type="match status" value="1"/>
</dbReference>
<feature type="transmembrane region" description="Helical" evidence="11">
    <location>
        <begin position="51"/>
        <end position="74"/>
    </location>
</feature>
<evidence type="ECO:0000256" key="7">
    <source>
        <dbReference type="ARBA" id="ARBA00022927"/>
    </source>
</evidence>
<evidence type="ECO:0000256" key="9">
    <source>
        <dbReference type="ARBA" id="ARBA00023010"/>
    </source>
</evidence>
<evidence type="ECO:0000256" key="1">
    <source>
        <dbReference type="ARBA" id="ARBA00004651"/>
    </source>
</evidence>
<keyword evidence="10 11" id="KW-0472">Membrane</keyword>
<evidence type="ECO:0000256" key="5">
    <source>
        <dbReference type="ARBA" id="ARBA00022475"/>
    </source>
</evidence>
<keyword evidence="8 11" id="KW-1133">Transmembrane helix</keyword>
<dbReference type="PANTHER" id="PTHR34182:SF1">
    <property type="entry name" value="PROTEIN-EXPORT MEMBRANE PROTEIN SECG"/>
    <property type="match status" value="1"/>
</dbReference>
<dbReference type="OrthoDB" id="9813947at2"/>
<keyword evidence="4 11" id="KW-0813">Transport</keyword>
<dbReference type="Pfam" id="PF03840">
    <property type="entry name" value="SecG"/>
    <property type="match status" value="1"/>
</dbReference>
<keyword evidence="6 11" id="KW-0812">Transmembrane</keyword>
<name>A0A345PAM9_9GAMM</name>
<comment type="function">
    <text evidence="11">Involved in protein export. Participates in an early event of protein translocation.</text>
</comment>
<evidence type="ECO:0000256" key="3">
    <source>
        <dbReference type="ARBA" id="ARBA00017876"/>
    </source>
</evidence>
<evidence type="ECO:0000313" key="14">
    <source>
        <dbReference type="Proteomes" id="UP000253940"/>
    </source>
</evidence>
<feature type="region of interest" description="Disordered" evidence="12">
    <location>
        <begin position="84"/>
        <end position="112"/>
    </location>
</feature>
<dbReference type="PANTHER" id="PTHR34182">
    <property type="entry name" value="PROTEIN-EXPORT MEMBRANE PROTEIN SECG"/>
    <property type="match status" value="1"/>
</dbReference>
<accession>A0A345PAM9</accession>
<comment type="caution">
    <text evidence="11">Lacks conserved residue(s) required for the propagation of feature annotation.</text>
</comment>
<keyword evidence="7 11" id="KW-0653">Protein transport</keyword>
<keyword evidence="14" id="KW-1185">Reference proteome</keyword>
<dbReference type="GO" id="GO:0009306">
    <property type="term" value="P:protein secretion"/>
    <property type="evidence" value="ECO:0007669"/>
    <property type="project" value="UniProtKB-UniRule"/>
</dbReference>
<feature type="compositionally biased region" description="Low complexity" evidence="12">
    <location>
        <begin position="85"/>
        <end position="112"/>
    </location>
</feature>
<reference evidence="13 14" key="1">
    <citation type="submission" date="2018-07" db="EMBL/GenBank/DDBJ databases">
        <title>Genome sequencing of Moraxellaceae gen. HYN0046.</title>
        <authorList>
            <person name="Kim M."/>
            <person name="Yi H."/>
        </authorList>
    </citation>
    <scope>NUCLEOTIDE SEQUENCE [LARGE SCALE GENOMIC DNA]</scope>
    <source>
        <strain evidence="13 14">HYN0046</strain>
    </source>
</reference>
<comment type="similarity">
    <text evidence="2 11">Belongs to the SecG family.</text>
</comment>
<dbReference type="GO" id="GO:0065002">
    <property type="term" value="P:intracellular protein transmembrane transport"/>
    <property type="evidence" value="ECO:0007669"/>
    <property type="project" value="TreeGrafter"/>
</dbReference>
<dbReference type="Proteomes" id="UP000253940">
    <property type="component" value="Chromosome"/>
</dbReference>
<evidence type="ECO:0000256" key="12">
    <source>
        <dbReference type="SAM" id="MobiDB-lite"/>
    </source>
</evidence>
<keyword evidence="5 11" id="KW-1003">Cell membrane</keyword>
<evidence type="ECO:0000256" key="6">
    <source>
        <dbReference type="ARBA" id="ARBA00022692"/>
    </source>
</evidence>
<gene>
    <name evidence="13" type="ORF">HYN46_16745</name>
</gene>
<evidence type="ECO:0000313" key="13">
    <source>
        <dbReference type="EMBL" id="AXI04338.1"/>
    </source>
</evidence>
<dbReference type="AlphaFoldDB" id="A0A345PAM9"/>
<evidence type="ECO:0000256" key="4">
    <source>
        <dbReference type="ARBA" id="ARBA00022448"/>
    </source>
</evidence>
<protein>
    <recommendedName>
        <fullName evidence="3 11">Protein-export membrane protein SecG</fullName>
    </recommendedName>
</protein>
<dbReference type="KEGG" id="mbah:HYN46_16745"/>
<dbReference type="InterPro" id="IPR004692">
    <property type="entry name" value="SecG"/>
</dbReference>
<proteinExistence type="inferred from homology"/>
<dbReference type="RefSeq" id="WP_114900446.1">
    <property type="nucleotide sequence ID" value="NZ_CP031222.1"/>
</dbReference>
<organism evidence="13 14">
    <name type="scientific">Aquirhabdus parva</name>
    <dbReference type="NCBI Taxonomy" id="2283318"/>
    <lineage>
        <taxon>Bacteria</taxon>
        <taxon>Pseudomonadati</taxon>
        <taxon>Pseudomonadota</taxon>
        <taxon>Gammaproteobacteria</taxon>
        <taxon>Moraxellales</taxon>
        <taxon>Moraxellaceae</taxon>
        <taxon>Aquirhabdus</taxon>
    </lineage>
</organism>
<evidence type="ECO:0000256" key="10">
    <source>
        <dbReference type="ARBA" id="ARBA00023136"/>
    </source>
</evidence>
<dbReference type="GO" id="GO:0005886">
    <property type="term" value="C:plasma membrane"/>
    <property type="evidence" value="ECO:0007669"/>
    <property type="project" value="UniProtKB-SubCell"/>
</dbReference>
<dbReference type="EMBL" id="CP031222">
    <property type="protein sequence ID" value="AXI04338.1"/>
    <property type="molecule type" value="Genomic_DNA"/>
</dbReference>
<dbReference type="PRINTS" id="PR01651">
    <property type="entry name" value="SECGEXPORT"/>
</dbReference>
<keyword evidence="9 11" id="KW-0811">Translocation</keyword>
<comment type="subcellular location">
    <subcellularLocation>
        <location evidence="1 11">Cell membrane</location>
        <topology evidence="1 11">Multi-pass membrane protein</topology>
    </subcellularLocation>
</comment>
<sequence>METLVLILHILVALGMIGLILLQQGKGAEAGASFGAGASNTVFGASGSANFLTKSTAVLTTIFFITSLSLAIFAKRHAESLFSLPTPATNSAPAPVSTPTPTTISTKTPSNS</sequence>
<evidence type="ECO:0000256" key="8">
    <source>
        <dbReference type="ARBA" id="ARBA00022989"/>
    </source>
</evidence>
<evidence type="ECO:0000256" key="2">
    <source>
        <dbReference type="ARBA" id="ARBA00008445"/>
    </source>
</evidence>